<organism evidence="2 3">
    <name type="scientific">Mahella australiensis (strain DSM 15567 / CIP 107919 / 50-1 BON)</name>
    <dbReference type="NCBI Taxonomy" id="697281"/>
    <lineage>
        <taxon>Bacteria</taxon>
        <taxon>Bacillati</taxon>
        <taxon>Bacillota</taxon>
        <taxon>Clostridia</taxon>
        <taxon>Thermoanaerobacterales</taxon>
        <taxon>Thermoanaerobacterales Family IV. Incertae Sedis</taxon>
        <taxon>Mahella</taxon>
    </lineage>
</organism>
<dbReference type="InterPro" id="IPR029062">
    <property type="entry name" value="Class_I_gatase-like"/>
</dbReference>
<name>F3ZYX6_MAHA5</name>
<dbReference type="Proteomes" id="UP000008457">
    <property type="component" value="Chromosome"/>
</dbReference>
<feature type="transmembrane region" description="Helical" evidence="1">
    <location>
        <begin position="400"/>
        <end position="420"/>
    </location>
</feature>
<dbReference type="eggNOG" id="COG5426">
    <property type="taxonomic scope" value="Bacteria"/>
</dbReference>
<dbReference type="OrthoDB" id="137965at2"/>
<evidence type="ECO:0000313" key="2">
    <source>
        <dbReference type="EMBL" id="AEE96735.1"/>
    </source>
</evidence>
<evidence type="ECO:0000256" key="1">
    <source>
        <dbReference type="SAM" id="Phobius"/>
    </source>
</evidence>
<gene>
    <name evidence="2" type="ordered locus">Mahau_1546</name>
</gene>
<proteinExistence type="predicted"/>
<keyword evidence="3" id="KW-1185">Reference proteome</keyword>
<dbReference type="STRING" id="697281.Mahau_1546"/>
<reference evidence="3" key="1">
    <citation type="submission" date="2010-11" db="EMBL/GenBank/DDBJ databases">
        <title>The complete genome of Mahella australiensis DSM 15567.</title>
        <authorList>
            <consortium name="US DOE Joint Genome Institute (JGI-PGF)"/>
            <person name="Lucas S."/>
            <person name="Copeland A."/>
            <person name="Lapidus A."/>
            <person name="Bruce D."/>
            <person name="Goodwin L."/>
            <person name="Pitluck S."/>
            <person name="Kyrpides N."/>
            <person name="Mavromatis K."/>
            <person name="Pagani I."/>
            <person name="Ivanova N."/>
            <person name="Teshima H."/>
            <person name="Brettin T."/>
            <person name="Detter J.C."/>
            <person name="Han C."/>
            <person name="Tapia R."/>
            <person name="Land M."/>
            <person name="Hauser L."/>
            <person name="Markowitz V."/>
            <person name="Cheng J.-F."/>
            <person name="Hugenholtz P."/>
            <person name="Woyke T."/>
            <person name="Wu D."/>
            <person name="Spring S."/>
            <person name="Pukall R."/>
            <person name="Steenblock K."/>
            <person name="Schneider S."/>
            <person name="Klenk H.-P."/>
            <person name="Eisen J.A."/>
        </authorList>
    </citation>
    <scope>NUCLEOTIDE SEQUENCE [LARGE SCALE GENOMIC DNA]</scope>
    <source>
        <strain evidence="3">DSM 15567 / CIP 107919 / 50-1 BON</strain>
    </source>
</reference>
<dbReference type="EMBL" id="CP002360">
    <property type="protein sequence ID" value="AEE96735.1"/>
    <property type="molecule type" value="Genomic_DNA"/>
</dbReference>
<protein>
    <submittedName>
        <fullName evidence="2">Uncharacterized protein</fullName>
    </submittedName>
</protein>
<sequence>MSKKSCFSFLIVIVMILAFLTLPLVAYADGDEVIMEVEVGFDGHFNIQQWTPVVVNIENKGHDIDGWLEADAVQQDGTAVAFSTKAVIPQGSKKRITFYVQFSTVQRGMQVRLMQQDKAIKQIEVKNLYPMTDNQYLMGVLTDDKDALNYWWQKPGNNGLFTYHETIHLNAESFPDRKEVLDNFAVLVINDFDTGMLSQRQIDALNAWIDGGGLLIIGTGPSGQKVLSGFTNKVIPLKTGEIVSVVEIPALDVVSGVKNHSDVPFQLMDIEMDGADEVVKEGDNCIIAKQRSGAGYIFISAFDLGIEPITGWAGSQALWDNLLAEQLDAQKATYMRSPDLQIPIKQNKYQGILQALQNIKAMDIPSINGLMVLLLIYLAVIGPINYFALKRFDKREWMWFTIPLLVLVFSGGIYAAGYTVKGDEVISNTISVINVKGDGNAADVDNYVGVFMPRKGDYTVSAEKDVLLAINGNNAFDPYAQPSNSQSGDAARIVQAKVVQGDPAYMELYNANVWTMKTFSMKEVIPQFSGFKADLYYRDGKILGIISNGLSYPVEDMVIFTPYAYQIIGNVASGETKDVSIQMPLYISSNQNALYNMLDKLYPDPYRNGNPGDLTDEQREAMNRRSIVENIAIPGFNGPYTMTNGPTVAASYPTPIGSNISADGDFLKVFAFIEQKITDDIKVNGEIPTTAYHTGVITGGLNVDFERDGIVSVPPGVINAYIDYDKSGSVAMNDNGINTTVFIERGRVIFGFDIRRFKDVDIDKIHINVPVMNKGQGSAIKLFIYDNDKKDYVESGEGLSVSSTSSGSIDIEGDAVNRFINDGGVIEVAVDSMYGVEIQMPTITIEGRKR</sequence>
<feature type="transmembrane region" description="Helical" evidence="1">
    <location>
        <begin position="367"/>
        <end position="388"/>
    </location>
</feature>
<reference evidence="2 3" key="2">
    <citation type="journal article" date="2011" name="Stand. Genomic Sci.">
        <title>Complete genome sequence of Mahella australiensis type strain (50-1 BON).</title>
        <authorList>
            <person name="Sikorski J."/>
            <person name="Teshima H."/>
            <person name="Nolan M."/>
            <person name="Lucas S."/>
            <person name="Hammon N."/>
            <person name="Deshpande S."/>
            <person name="Cheng J.F."/>
            <person name="Pitluck S."/>
            <person name="Liolios K."/>
            <person name="Pagani I."/>
            <person name="Ivanova N."/>
            <person name="Huntemann M."/>
            <person name="Mavromatis K."/>
            <person name="Ovchinikova G."/>
            <person name="Pati A."/>
            <person name="Tapia R."/>
            <person name="Han C."/>
            <person name="Goodwin L."/>
            <person name="Chen A."/>
            <person name="Palaniappan K."/>
            <person name="Land M."/>
            <person name="Hauser L."/>
            <person name="Ngatchou-Djao O.D."/>
            <person name="Rohde M."/>
            <person name="Pukall R."/>
            <person name="Spring S."/>
            <person name="Abt B."/>
            <person name="Goker M."/>
            <person name="Detter J.C."/>
            <person name="Woyke T."/>
            <person name="Bristow J."/>
            <person name="Markowitz V."/>
            <person name="Hugenholtz P."/>
            <person name="Eisen J.A."/>
            <person name="Kyrpides N.C."/>
            <person name="Klenk H.P."/>
            <person name="Lapidus A."/>
        </authorList>
    </citation>
    <scope>NUCLEOTIDE SEQUENCE [LARGE SCALE GENOMIC DNA]</scope>
    <source>
        <strain evidence="3">DSM 15567 / CIP 107919 / 50-1 BON</strain>
    </source>
</reference>
<dbReference type="RefSeq" id="WP_013781164.1">
    <property type="nucleotide sequence ID" value="NC_015520.1"/>
</dbReference>
<keyword evidence="1" id="KW-0472">Membrane</keyword>
<dbReference type="KEGG" id="mas:Mahau_1546"/>
<keyword evidence="1" id="KW-0812">Transmembrane</keyword>
<keyword evidence="1" id="KW-1133">Transmembrane helix</keyword>
<dbReference type="AlphaFoldDB" id="F3ZYX6"/>
<dbReference type="HOGENOM" id="CLU_018243_0_0_9"/>
<evidence type="ECO:0000313" key="3">
    <source>
        <dbReference type="Proteomes" id="UP000008457"/>
    </source>
</evidence>
<dbReference type="Gene3D" id="3.40.50.880">
    <property type="match status" value="1"/>
</dbReference>
<dbReference type="SUPFAM" id="SSF52317">
    <property type="entry name" value="Class I glutamine amidotransferase-like"/>
    <property type="match status" value="1"/>
</dbReference>
<accession>F3ZYX6</accession>